<protein>
    <submittedName>
        <fullName evidence="1">Uncharacterized protein</fullName>
    </submittedName>
</protein>
<keyword evidence="2" id="KW-1185">Reference proteome</keyword>
<proteinExistence type="predicted"/>
<organism evidence="1 2">
    <name type="scientific">Colocasia esculenta</name>
    <name type="common">Wild taro</name>
    <name type="synonym">Arum esculentum</name>
    <dbReference type="NCBI Taxonomy" id="4460"/>
    <lineage>
        <taxon>Eukaryota</taxon>
        <taxon>Viridiplantae</taxon>
        <taxon>Streptophyta</taxon>
        <taxon>Embryophyta</taxon>
        <taxon>Tracheophyta</taxon>
        <taxon>Spermatophyta</taxon>
        <taxon>Magnoliopsida</taxon>
        <taxon>Liliopsida</taxon>
        <taxon>Araceae</taxon>
        <taxon>Aroideae</taxon>
        <taxon>Colocasieae</taxon>
        <taxon>Colocasia</taxon>
    </lineage>
</organism>
<dbReference type="AlphaFoldDB" id="A0A843XJS0"/>
<dbReference type="Proteomes" id="UP000652761">
    <property type="component" value="Unassembled WGS sequence"/>
</dbReference>
<evidence type="ECO:0000313" key="2">
    <source>
        <dbReference type="Proteomes" id="UP000652761"/>
    </source>
</evidence>
<gene>
    <name evidence="1" type="ORF">Taro_053002</name>
</gene>
<reference evidence="1" key="1">
    <citation type="submission" date="2017-07" db="EMBL/GenBank/DDBJ databases">
        <title>Taro Niue Genome Assembly and Annotation.</title>
        <authorList>
            <person name="Atibalentja N."/>
            <person name="Keating K."/>
            <person name="Fields C.J."/>
        </authorList>
    </citation>
    <scope>NUCLEOTIDE SEQUENCE</scope>
    <source>
        <strain evidence="1">Niue_2</strain>
        <tissue evidence="1">Leaf</tissue>
    </source>
</reference>
<dbReference type="EMBL" id="NMUH01009376">
    <property type="protein sequence ID" value="MQM19988.1"/>
    <property type="molecule type" value="Genomic_DNA"/>
</dbReference>
<name>A0A843XJS0_COLES</name>
<accession>A0A843XJS0</accession>
<comment type="caution">
    <text evidence="1">The sequence shown here is derived from an EMBL/GenBank/DDBJ whole genome shotgun (WGS) entry which is preliminary data.</text>
</comment>
<evidence type="ECO:0000313" key="1">
    <source>
        <dbReference type="EMBL" id="MQM19988.1"/>
    </source>
</evidence>
<sequence>MALLGVSGRGIVYINLSQWCRHSPHAIKPIQLPEKLLAAKGALPGLAPSPEAAGHPFKRKDVGFKANLWREV</sequence>